<dbReference type="AlphaFoldDB" id="A0A813H6T6"/>
<organism evidence="1 2">
    <name type="scientific">Polarella glacialis</name>
    <name type="common">Dinoflagellate</name>
    <dbReference type="NCBI Taxonomy" id="89957"/>
    <lineage>
        <taxon>Eukaryota</taxon>
        <taxon>Sar</taxon>
        <taxon>Alveolata</taxon>
        <taxon>Dinophyceae</taxon>
        <taxon>Suessiales</taxon>
        <taxon>Suessiaceae</taxon>
        <taxon>Polarella</taxon>
    </lineage>
</organism>
<proteinExistence type="predicted"/>
<sequence>VSCLATVLRPPCVRGSRATPLLWTVALPSADADGSSVVGSCFALGSDDQLRRDEGEALVLDVGQQAVAWLGRGHALGAVAASRGEERLLNFAGLSGQALHWFPVGELLSREEAEKDGMLQCGRCLLRGTRGFFCSDGIWNCESCSSQGK</sequence>
<name>A0A813H6T6_POLGL</name>
<keyword evidence="2" id="KW-1185">Reference proteome</keyword>
<evidence type="ECO:0000313" key="1">
    <source>
        <dbReference type="EMBL" id="CAE8633290.1"/>
    </source>
</evidence>
<evidence type="ECO:0000313" key="2">
    <source>
        <dbReference type="Proteomes" id="UP000654075"/>
    </source>
</evidence>
<comment type="caution">
    <text evidence="1">The sequence shown here is derived from an EMBL/GenBank/DDBJ whole genome shotgun (WGS) entry which is preliminary data.</text>
</comment>
<gene>
    <name evidence="1" type="ORF">PGLA1383_LOCUS49199</name>
</gene>
<reference evidence="1" key="1">
    <citation type="submission" date="2021-02" db="EMBL/GenBank/DDBJ databases">
        <authorList>
            <person name="Dougan E. K."/>
            <person name="Rhodes N."/>
            <person name="Thang M."/>
            <person name="Chan C."/>
        </authorList>
    </citation>
    <scope>NUCLEOTIDE SEQUENCE</scope>
</reference>
<accession>A0A813H6T6</accession>
<dbReference type="Proteomes" id="UP000654075">
    <property type="component" value="Unassembled WGS sequence"/>
</dbReference>
<dbReference type="EMBL" id="CAJNNV010030708">
    <property type="protein sequence ID" value="CAE8633290.1"/>
    <property type="molecule type" value="Genomic_DNA"/>
</dbReference>
<protein>
    <submittedName>
        <fullName evidence="1">Uncharacterized protein</fullName>
    </submittedName>
</protein>
<feature type="non-terminal residue" evidence="1">
    <location>
        <position position="1"/>
    </location>
</feature>